<accession>A0A0F3QKF6</accession>
<reference evidence="1 2" key="1">
    <citation type="submission" date="2015-02" db="EMBL/GenBank/DDBJ databases">
        <title>Genome Sequencing of Rickettsiales.</title>
        <authorList>
            <person name="Daugherty S.C."/>
            <person name="Su Q."/>
            <person name="Abolude K."/>
            <person name="Beier-Sexton M."/>
            <person name="Carlyon J.A."/>
            <person name="Carter R."/>
            <person name="Day N.P."/>
            <person name="Dumler S.J."/>
            <person name="Dyachenko V."/>
            <person name="Godinez A."/>
            <person name="Kurtti T.J."/>
            <person name="Lichay M."/>
            <person name="Mullins K.E."/>
            <person name="Ott S."/>
            <person name="Pappas-Brown V."/>
            <person name="Paris D.H."/>
            <person name="Patel P."/>
            <person name="Richards A.L."/>
            <person name="Sadzewicz L."/>
            <person name="Sears K."/>
            <person name="Seidman D."/>
            <person name="Sengamalay N."/>
            <person name="Stenos J."/>
            <person name="Tallon L.J."/>
            <person name="Vincent G."/>
            <person name="Fraser C.M."/>
            <person name="Munderloh U."/>
            <person name="Dunning-Hotopp J.C."/>
        </authorList>
    </citation>
    <scope>NUCLEOTIDE SEQUENCE [LARGE SCALE GENOMIC DNA]</scope>
    <source>
        <strain evidence="1 2">RML Mogi</strain>
    </source>
</reference>
<dbReference type="PATRIC" id="fig|1359194.3.peg.1381"/>
<dbReference type="AlphaFoldDB" id="A0A0F3QKF6"/>
<evidence type="ECO:0000313" key="1">
    <source>
        <dbReference type="EMBL" id="KJV92717.1"/>
    </source>
</evidence>
<protein>
    <submittedName>
        <fullName evidence="1">Uncharacterized protein</fullName>
    </submittedName>
</protein>
<comment type="caution">
    <text evidence="1">The sequence shown here is derived from an EMBL/GenBank/DDBJ whole genome shotgun (WGS) entry which is preliminary data.</text>
</comment>
<evidence type="ECO:0000313" key="2">
    <source>
        <dbReference type="Proteomes" id="UP000033689"/>
    </source>
</evidence>
<organism evidence="1 2">
    <name type="scientific">Rickettsia bellii str. RML Mogi</name>
    <dbReference type="NCBI Taxonomy" id="1359194"/>
    <lineage>
        <taxon>Bacteria</taxon>
        <taxon>Pseudomonadati</taxon>
        <taxon>Pseudomonadota</taxon>
        <taxon>Alphaproteobacteria</taxon>
        <taxon>Rickettsiales</taxon>
        <taxon>Rickettsiaceae</taxon>
        <taxon>Rickettsieae</taxon>
        <taxon>Rickettsia</taxon>
        <taxon>belli group</taxon>
    </lineage>
</organism>
<dbReference type="EMBL" id="LAOJ01000001">
    <property type="protein sequence ID" value="KJV92717.1"/>
    <property type="molecule type" value="Genomic_DNA"/>
</dbReference>
<sequence length="47" mass="5641">MTKLTKMELKELVEQNEYEIKLVQYYEQIDSYKNLDDITQNTEIPGT</sequence>
<dbReference type="RefSeq" id="WP_156145464.1">
    <property type="nucleotide sequence ID" value="NZ_LAOJ01000001.1"/>
</dbReference>
<gene>
    <name evidence="1" type="ORF">RBEMOGI_1352</name>
</gene>
<name>A0A0F3QKF6_RICBE</name>
<dbReference type="Proteomes" id="UP000033689">
    <property type="component" value="Unassembled WGS sequence"/>
</dbReference>
<proteinExistence type="predicted"/>